<dbReference type="Proteomes" id="UP000032180">
    <property type="component" value="Chromosome 3"/>
</dbReference>
<evidence type="ECO:0000313" key="4">
    <source>
        <dbReference type="Proteomes" id="UP000032180"/>
    </source>
</evidence>
<evidence type="ECO:0000313" key="3">
    <source>
        <dbReference type="EnsemblPlants" id="LPERR03G00330.2"/>
    </source>
</evidence>
<dbReference type="InterPro" id="IPR016140">
    <property type="entry name" value="Bifunc_inhib/LTP/seed_store"/>
</dbReference>
<dbReference type="SMART" id="SM00499">
    <property type="entry name" value="AAI"/>
    <property type="match status" value="1"/>
</dbReference>
<dbReference type="Pfam" id="PF14547">
    <property type="entry name" value="Hydrophob_seed"/>
    <property type="match status" value="1"/>
</dbReference>
<reference evidence="4" key="2">
    <citation type="submission" date="2013-12" db="EMBL/GenBank/DDBJ databases">
        <authorList>
            <person name="Yu Y."/>
            <person name="Lee S."/>
            <person name="de Baynast K."/>
            <person name="Wissotski M."/>
            <person name="Liu L."/>
            <person name="Talag J."/>
            <person name="Goicoechea J."/>
            <person name="Angelova A."/>
            <person name="Jetty R."/>
            <person name="Kudrna D."/>
            <person name="Golser W."/>
            <person name="Rivera L."/>
            <person name="Zhang J."/>
            <person name="Wing R."/>
        </authorList>
    </citation>
    <scope>NUCLEOTIDE SEQUENCE</scope>
</reference>
<evidence type="ECO:0000256" key="1">
    <source>
        <dbReference type="SAM" id="MobiDB-lite"/>
    </source>
</evidence>
<feature type="compositionally biased region" description="Pro residues" evidence="1">
    <location>
        <begin position="13"/>
        <end position="27"/>
    </location>
</feature>
<dbReference type="AlphaFoldDB" id="A0A0D9VNB1"/>
<proteinExistence type="predicted"/>
<feature type="region of interest" description="Disordered" evidence="1">
    <location>
        <begin position="1"/>
        <end position="34"/>
    </location>
</feature>
<dbReference type="SUPFAM" id="SSF47699">
    <property type="entry name" value="Bifunctional inhibitor/lipid-transfer protein/seed storage 2S albumin"/>
    <property type="match status" value="1"/>
</dbReference>
<dbReference type="Gene3D" id="1.10.110.10">
    <property type="entry name" value="Plant lipid-transfer and hydrophobic proteins"/>
    <property type="match status" value="1"/>
</dbReference>
<protein>
    <recommendedName>
        <fullName evidence="2">Bifunctional inhibitor/plant lipid transfer protein/seed storage helical domain-containing protein</fullName>
    </recommendedName>
</protein>
<reference evidence="3 4" key="1">
    <citation type="submission" date="2012-08" db="EMBL/GenBank/DDBJ databases">
        <title>Oryza genome evolution.</title>
        <authorList>
            <person name="Wing R.A."/>
        </authorList>
    </citation>
    <scope>NUCLEOTIDE SEQUENCE</scope>
</reference>
<dbReference type="EnsemblPlants" id="LPERR03G00330.2">
    <property type="protein sequence ID" value="LPERR03G00330.2"/>
    <property type="gene ID" value="LPERR03G00330"/>
</dbReference>
<feature type="domain" description="Bifunctional inhibitor/plant lipid transfer protein/seed storage helical" evidence="2">
    <location>
        <begin position="35"/>
        <end position="116"/>
    </location>
</feature>
<reference evidence="3" key="3">
    <citation type="submission" date="2015-04" db="UniProtKB">
        <authorList>
            <consortium name="EnsemblPlants"/>
        </authorList>
    </citation>
    <scope>IDENTIFICATION</scope>
</reference>
<dbReference type="InterPro" id="IPR051636">
    <property type="entry name" value="Plant_LTP/defense-related"/>
</dbReference>
<dbReference type="PANTHER" id="PTHR31731">
    <property type="match status" value="1"/>
</dbReference>
<dbReference type="CDD" id="cd01958">
    <property type="entry name" value="HPS_like"/>
    <property type="match status" value="1"/>
</dbReference>
<dbReference type="HOGENOM" id="CLU_055715_1_2_1"/>
<dbReference type="InterPro" id="IPR036312">
    <property type="entry name" value="Bifun_inhib/LTP/seed_sf"/>
</dbReference>
<evidence type="ECO:0000259" key="2">
    <source>
        <dbReference type="SMART" id="SM00499"/>
    </source>
</evidence>
<name>A0A0D9VNB1_9ORYZ</name>
<keyword evidence="4" id="KW-1185">Reference proteome</keyword>
<organism evidence="3 4">
    <name type="scientific">Leersia perrieri</name>
    <dbReference type="NCBI Taxonomy" id="77586"/>
    <lineage>
        <taxon>Eukaryota</taxon>
        <taxon>Viridiplantae</taxon>
        <taxon>Streptophyta</taxon>
        <taxon>Embryophyta</taxon>
        <taxon>Tracheophyta</taxon>
        <taxon>Spermatophyta</taxon>
        <taxon>Magnoliopsida</taxon>
        <taxon>Liliopsida</taxon>
        <taxon>Poales</taxon>
        <taxon>Poaceae</taxon>
        <taxon>BOP clade</taxon>
        <taxon>Oryzoideae</taxon>
        <taxon>Oryzeae</taxon>
        <taxon>Oryzinae</taxon>
        <taxon>Leersia</taxon>
    </lineage>
</organism>
<sequence length="119" mass="12214">MAGGKRQLVQDCPPNPPVVPSPRPPTPGGGGGGQCPINGLDLSVCAGVMSLLKLSIGVPDNEQCCPLLSGLVDLDAAICVCTAIQADILGIDLDVNVDLRLLLNFCGKTCPDDFDCPDN</sequence>
<accession>A0A0D9VNB1</accession>
<dbReference type="Gramene" id="LPERR03G00330.2">
    <property type="protein sequence ID" value="LPERR03G00330.2"/>
    <property type="gene ID" value="LPERR03G00330"/>
</dbReference>
<dbReference type="InterPro" id="IPR027923">
    <property type="entry name" value="Hydrophob_seed_dom"/>
</dbReference>